<proteinExistence type="predicted"/>
<dbReference type="Gene3D" id="2.40.10.120">
    <property type="match status" value="1"/>
</dbReference>
<sequence>MDIERLTKAQIVMLTLLVSFVTSIATGIVTITLLDQAPPVVTQTINRVVERTVERVVPGETQSASVITKEVTKVIKEDDILTESIATNAKALVSIYKVTEDGPVMIGNGVALTQEGIIATDSGIIVEGGTYTVRTAGGVEYQTTVLDNAAAHSIALIEIVVPEGEKAPSLQTITYADINALKLGQTVIALGSLGQLSVATGIISGFDEVEQKVPLPEDAPKDEKPKTVSVLEGVNTGMTASEIVKGGILINIYGEVIGISTFESRARSAGSFTPIRVVKTQLQELTAATEEAAATSSANE</sequence>
<evidence type="ECO:0008006" key="4">
    <source>
        <dbReference type="Google" id="ProtNLM"/>
    </source>
</evidence>
<organism evidence="2 3">
    <name type="scientific">Candidatus Kaiserbacteria bacterium CG10_big_fil_rev_8_21_14_0_10_49_17</name>
    <dbReference type="NCBI Taxonomy" id="1974609"/>
    <lineage>
        <taxon>Bacteria</taxon>
        <taxon>Candidatus Kaiseribacteriota</taxon>
    </lineage>
</organism>
<gene>
    <name evidence="2" type="ORF">COU17_00675</name>
</gene>
<keyword evidence="1" id="KW-1133">Transmembrane helix</keyword>
<evidence type="ECO:0000313" key="3">
    <source>
        <dbReference type="Proteomes" id="UP000228809"/>
    </source>
</evidence>
<evidence type="ECO:0000313" key="2">
    <source>
        <dbReference type="EMBL" id="PIT91485.1"/>
    </source>
</evidence>
<dbReference type="Proteomes" id="UP000228809">
    <property type="component" value="Unassembled WGS sequence"/>
</dbReference>
<evidence type="ECO:0000256" key="1">
    <source>
        <dbReference type="SAM" id="Phobius"/>
    </source>
</evidence>
<dbReference type="Pfam" id="PF13365">
    <property type="entry name" value="Trypsin_2"/>
    <property type="match status" value="1"/>
</dbReference>
<keyword evidence="1" id="KW-0472">Membrane</keyword>
<dbReference type="AlphaFoldDB" id="A0A2M6WFD2"/>
<dbReference type="InterPro" id="IPR009003">
    <property type="entry name" value="Peptidase_S1_PA"/>
</dbReference>
<dbReference type="SUPFAM" id="SSF50494">
    <property type="entry name" value="Trypsin-like serine proteases"/>
    <property type="match status" value="1"/>
</dbReference>
<dbReference type="EMBL" id="PFBJ01000003">
    <property type="protein sequence ID" value="PIT91485.1"/>
    <property type="molecule type" value="Genomic_DNA"/>
</dbReference>
<keyword evidence="1" id="KW-0812">Transmembrane</keyword>
<accession>A0A2M6WFD2</accession>
<reference evidence="3" key="1">
    <citation type="submission" date="2017-09" db="EMBL/GenBank/DDBJ databases">
        <title>Depth-based differentiation of microbial function through sediment-hosted aquifers and enrichment of novel symbionts in the deep terrestrial subsurface.</title>
        <authorList>
            <person name="Probst A.J."/>
            <person name="Ladd B."/>
            <person name="Jarett J.K."/>
            <person name="Geller-Mcgrath D.E."/>
            <person name="Sieber C.M.K."/>
            <person name="Emerson J.B."/>
            <person name="Anantharaman K."/>
            <person name="Thomas B.C."/>
            <person name="Malmstrom R."/>
            <person name="Stieglmeier M."/>
            <person name="Klingl A."/>
            <person name="Woyke T."/>
            <person name="Ryan C.M."/>
            <person name="Banfield J.F."/>
        </authorList>
    </citation>
    <scope>NUCLEOTIDE SEQUENCE [LARGE SCALE GENOMIC DNA]</scope>
</reference>
<protein>
    <recommendedName>
        <fullName evidence="4">Serine protease</fullName>
    </recommendedName>
</protein>
<feature type="transmembrane region" description="Helical" evidence="1">
    <location>
        <begin position="12"/>
        <end position="34"/>
    </location>
</feature>
<comment type="caution">
    <text evidence="2">The sequence shown here is derived from an EMBL/GenBank/DDBJ whole genome shotgun (WGS) entry which is preliminary data.</text>
</comment>
<name>A0A2M6WFD2_9BACT</name>